<dbReference type="CDD" id="cd00383">
    <property type="entry name" value="trans_reg_C"/>
    <property type="match status" value="1"/>
</dbReference>
<dbReference type="InterPro" id="IPR036388">
    <property type="entry name" value="WH-like_DNA-bd_sf"/>
</dbReference>
<keyword evidence="4 7" id="KW-0238">DNA-binding</keyword>
<dbReference type="PANTHER" id="PTHR48111">
    <property type="entry name" value="REGULATOR OF RPOS"/>
    <property type="match status" value="1"/>
</dbReference>
<dbReference type="RefSeq" id="WP_263721586.1">
    <property type="nucleotide sequence ID" value="NZ_JAOWLA010000008.1"/>
</dbReference>
<keyword evidence="11" id="KW-1185">Reference proteome</keyword>
<keyword evidence="5" id="KW-0804">Transcription</keyword>
<keyword evidence="1 6" id="KW-0597">Phosphoprotein</keyword>
<dbReference type="Gene3D" id="1.10.10.10">
    <property type="entry name" value="Winged helix-like DNA-binding domain superfamily/Winged helix DNA-binding domain"/>
    <property type="match status" value="1"/>
</dbReference>
<feature type="DNA-binding region" description="OmpR/PhoB-type" evidence="7">
    <location>
        <begin position="137"/>
        <end position="237"/>
    </location>
</feature>
<dbReference type="PROSITE" id="PS50110">
    <property type="entry name" value="RESPONSE_REGULATORY"/>
    <property type="match status" value="1"/>
</dbReference>
<organism evidence="10 11">
    <name type="scientific">Albidovulum sediminicola</name>
    <dbReference type="NCBI Taxonomy" id="2984331"/>
    <lineage>
        <taxon>Bacteria</taxon>
        <taxon>Pseudomonadati</taxon>
        <taxon>Pseudomonadota</taxon>
        <taxon>Alphaproteobacteria</taxon>
        <taxon>Rhodobacterales</taxon>
        <taxon>Paracoccaceae</taxon>
        <taxon>Albidovulum</taxon>
    </lineage>
</organism>
<dbReference type="SMART" id="SM00862">
    <property type="entry name" value="Trans_reg_C"/>
    <property type="match status" value="1"/>
</dbReference>
<comment type="caution">
    <text evidence="10">The sequence shown here is derived from an EMBL/GenBank/DDBJ whole genome shotgun (WGS) entry which is preliminary data.</text>
</comment>
<gene>
    <name evidence="10" type="ORF">OE647_10005</name>
</gene>
<sequence>MVGKSILVVEDDPGVRQLLRRSLEADGFAVSEAETGEAAIEMVQRQSFDLITLDLNLTGADGLDVARRVGKISNVPIVMVTGRGDVIDRIVGLELGADDYITKPFHPREVLARIHSILRRSGVEGAGKPATPLAGPPREYAFAGFRAIPETLELFDAEGAPIELTAGDFRLLTVFLDHPREVLSRERIMNLVNGFEWAPLDRTIDNQVARLRKKIEAVPSAPKLIKTVRGVGYTFATEVFVS</sequence>
<dbReference type="Pfam" id="PF00072">
    <property type="entry name" value="Response_reg"/>
    <property type="match status" value="1"/>
</dbReference>
<evidence type="ECO:0000256" key="1">
    <source>
        <dbReference type="ARBA" id="ARBA00022553"/>
    </source>
</evidence>
<proteinExistence type="predicted"/>
<accession>A0ABT2Z1Q5</accession>
<evidence type="ECO:0000259" key="9">
    <source>
        <dbReference type="PROSITE" id="PS51755"/>
    </source>
</evidence>
<dbReference type="Gene3D" id="6.10.250.690">
    <property type="match status" value="1"/>
</dbReference>
<evidence type="ECO:0000259" key="8">
    <source>
        <dbReference type="PROSITE" id="PS50110"/>
    </source>
</evidence>
<dbReference type="Pfam" id="PF00486">
    <property type="entry name" value="Trans_reg_C"/>
    <property type="match status" value="1"/>
</dbReference>
<dbReference type="InterPro" id="IPR001789">
    <property type="entry name" value="Sig_transdc_resp-reg_receiver"/>
</dbReference>
<evidence type="ECO:0000256" key="3">
    <source>
        <dbReference type="ARBA" id="ARBA00023015"/>
    </source>
</evidence>
<evidence type="ECO:0000256" key="2">
    <source>
        <dbReference type="ARBA" id="ARBA00023012"/>
    </source>
</evidence>
<dbReference type="InterPro" id="IPR011006">
    <property type="entry name" value="CheY-like_superfamily"/>
</dbReference>
<feature type="modified residue" description="4-aspartylphosphate" evidence="6">
    <location>
        <position position="54"/>
    </location>
</feature>
<dbReference type="SMART" id="SM00448">
    <property type="entry name" value="REC"/>
    <property type="match status" value="1"/>
</dbReference>
<evidence type="ECO:0000256" key="4">
    <source>
        <dbReference type="ARBA" id="ARBA00023125"/>
    </source>
</evidence>
<dbReference type="Gene3D" id="3.40.50.2300">
    <property type="match status" value="1"/>
</dbReference>
<evidence type="ECO:0000256" key="6">
    <source>
        <dbReference type="PROSITE-ProRule" id="PRU00169"/>
    </source>
</evidence>
<evidence type="ECO:0000313" key="10">
    <source>
        <dbReference type="EMBL" id="MCV2865067.1"/>
    </source>
</evidence>
<dbReference type="PROSITE" id="PS51755">
    <property type="entry name" value="OMPR_PHOB"/>
    <property type="match status" value="1"/>
</dbReference>
<evidence type="ECO:0000256" key="5">
    <source>
        <dbReference type="ARBA" id="ARBA00023163"/>
    </source>
</evidence>
<dbReference type="InterPro" id="IPR016032">
    <property type="entry name" value="Sig_transdc_resp-reg_C-effctor"/>
</dbReference>
<evidence type="ECO:0000313" key="11">
    <source>
        <dbReference type="Proteomes" id="UP001652503"/>
    </source>
</evidence>
<dbReference type="InterPro" id="IPR001867">
    <property type="entry name" value="OmpR/PhoB-type_DNA-bd"/>
</dbReference>
<protein>
    <submittedName>
        <fullName evidence="10">Response regulator</fullName>
    </submittedName>
</protein>
<evidence type="ECO:0000256" key="7">
    <source>
        <dbReference type="PROSITE-ProRule" id="PRU01091"/>
    </source>
</evidence>
<dbReference type="Proteomes" id="UP001652503">
    <property type="component" value="Unassembled WGS sequence"/>
</dbReference>
<feature type="domain" description="OmpR/PhoB-type" evidence="9">
    <location>
        <begin position="137"/>
        <end position="237"/>
    </location>
</feature>
<dbReference type="PANTHER" id="PTHR48111:SF4">
    <property type="entry name" value="DNA-BINDING DUAL TRANSCRIPTIONAL REGULATOR OMPR"/>
    <property type="match status" value="1"/>
</dbReference>
<dbReference type="EMBL" id="JAOWLA010000008">
    <property type="protein sequence ID" value="MCV2865067.1"/>
    <property type="molecule type" value="Genomic_DNA"/>
</dbReference>
<name>A0ABT2Z1Q5_9RHOB</name>
<keyword evidence="3" id="KW-0805">Transcription regulation</keyword>
<dbReference type="SUPFAM" id="SSF46894">
    <property type="entry name" value="C-terminal effector domain of the bipartite response regulators"/>
    <property type="match status" value="1"/>
</dbReference>
<reference evidence="10 11" key="1">
    <citation type="submission" date="2022-10" db="EMBL/GenBank/DDBJ databases">
        <title>Defluviimonas sp. nov., isolated from ocean surface water.</title>
        <authorList>
            <person name="He W."/>
            <person name="Wang L."/>
            <person name="Zhang D.-F."/>
        </authorList>
    </citation>
    <scope>NUCLEOTIDE SEQUENCE [LARGE SCALE GENOMIC DNA]</scope>
    <source>
        <strain evidence="10 11">WL0075</strain>
    </source>
</reference>
<feature type="domain" description="Response regulatory" evidence="8">
    <location>
        <begin position="5"/>
        <end position="118"/>
    </location>
</feature>
<dbReference type="SUPFAM" id="SSF52172">
    <property type="entry name" value="CheY-like"/>
    <property type="match status" value="1"/>
</dbReference>
<dbReference type="InterPro" id="IPR039420">
    <property type="entry name" value="WalR-like"/>
</dbReference>
<keyword evidence="2" id="KW-0902">Two-component regulatory system</keyword>